<dbReference type="Gene3D" id="2.30.110.50">
    <property type="match status" value="1"/>
</dbReference>
<reference evidence="2 3" key="1">
    <citation type="submission" date="2020-08" db="EMBL/GenBank/DDBJ databases">
        <title>The Agave Microbiome: Exploring the role of microbial communities in plant adaptations to desert environments.</title>
        <authorList>
            <person name="Partida-Martinez L.P."/>
        </authorList>
    </citation>
    <scope>NUCLEOTIDE SEQUENCE [LARGE SCALE GENOMIC DNA]</scope>
    <source>
        <strain evidence="2 3">AT3.2</strain>
    </source>
</reference>
<name>A0A7W9X4W2_9BURK</name>
<dbReference type="Pfam" id="PF05954">
    <property type="entry name" value="Phage_GPD"/>
    <property type="match status" value="1"/>
</dbReference>
<dbReference type="Pfam" id="PF08929">
    <property type="entry name" value="PoNi_C"/>
    <property type="match status" value="1"/>
</dbReference>
<dbReference type="SUPFAM" id="SSF69279">
    <property type="entry name" value="Phage tail proteins"/>
    <property type="match status" value="1"/>
</dbReference>
<dbReference type="SUPFAM" id="SSF140731">
    <property type="entry name" value="PA2201 C-terminal domain-like"/>
    <property type="match status" value="1"/>
</dbReference>
<dbReference type="Proteomes" id="UP000540787">
    <property type="component" value="Unassembled WGS sequence"/>
</dbReference>
<evidence type="ECO:0000313" key="2">
    <source>
        <dbReference type="EMBL" id="MBB6136546.1"/>
    </source>
</evidence>
<sequence>MKNAFNSSTAVLASAVQTALGGMFGQQGRIMTLSTVAGPEALLAESLRATEGLSEGFGLDVSALSLDAAIPLKTLIGQPALVELGAARFGAPRAFHGHVTVAEQVGYMEFYKKRRQQFLTESAYASTINFYMKTACPGYLEEIASSTLDPSDRWRNSYAYADTQFMIFMLKYTAGQSLEELRKELNLVVEAYELTSKYVQEHAENSDFPPLRFVEIDEYERVLQMISFCFLLHRQDLLPRLAAIFDPSSAGIDTLYEDLLAFGMEDRFEINRWCHNIPYRDLVNCLYRDKEKYCIEDLKKYLKVWYTSFSVAPWYDSHLDISNDFCGGYFGYWSIEAAAIAYLLGVDDSSLRECIVYPSDLVDFARQFDLEKLQTESNSTI</sequence>
<dbReference type="AlphaFoldDB" id="A0A7W9X4W2"/>
<dbReference type="EMBL" id="JACHBX010000006">
    <property type="protein sequence ID" value="MBB6136546.1"/>
    <property type="molecule type" value="Genomic_DNA"/>
</dbReference>
<dbReference type="InterPro" id="IPR015025">
    <property type="entry name" value="PoNi_C"/>
</dbReference>
<dbReference type="InterPro" id="IPR028983">
    <property type="entry name" value="PA2201-like_C"/>
</dbReference>
<evidence type="ECO:0000259" key="1">
    <source>
        <dbReference type="Pfam" id="PF08929"/>
    </source>
</evidence>
<keyword evidence="3" id="KW-1185">Reference proteome</keyword>
<accession>A0A7W9X4W2</accession>
<evidence type="ECO:0000313" key="3">
    <source>
        <dbReference type="Proteomes" id="UP000540787"/>
    </source>
</evidence>
<dbReference type="RefSeq" id="WP_183558483.1">
    <property type="nucleotide sequence ID" value="NZ_JACHBX010000006.1"/>
</dbReference>
<gene>
    <name evidence="2" type="ORF">HD842_004724</name>
</gene>
<dbReference type="Gene3D" id="1.10.3920.10">
    <property type="entry name" value="PA2201 C-terminal domain-like"/>
    <property type="match status" value="1"/>
</dbReference>
<comment type="caution">
    <text evidence="2">The sequence shown here is derived from an EMBL/GenBank/DDBJ whole genome shotgun (WGS) entry which is preliminary data.</text>
</comment>
<proteinExistence type="predicted"/>
<feature type="domain" description="PoNi C-terminal" evidence="1">
    <location>
        <begin position="252"/>
        <end position="361"/>
    </location>
</feature>
<organism evidence="2 3">
    <name type="scientific">Massilia aurea</name>
    <dbReference type="NCBI Taxonomy" id="373040"/>
    <lineage>
        <taxon>Bacteria</taxon>
        <taxon>Pseudomonadati</taxon>
        <taxon>Pseudomonadota</taxon>
        <taxon>Betaproteobacteria</taxon>
        <taxon>Burkholderiales</taxon>
        <taxon>Oxalobacteraceae</taxon>
        <taxon>Telluria group</taxon>
        <taxon>Massilia</taxon>
    </lineage>
</organism>
<protein>
    <recommendedName>
        <fullName evidence="1">PoNi C-terminal domain-containing protein</fullName>
    </recommendedName>
</protein>